<gene>
    <name evidence="4" type="ORF">HINF_LOCUS43292</name>
    <name evidence="3" type="ORF">HINF_LOCUS44450</name>
    <name evidence="5" type="ORF">HINF_LOCUS60718</name>
    <name evidence="2" type="ORF">HINF_LOCUS7464</name>
</gene>
<accession>A0AA86NHB9</accession>
<evidence type="ECO:0000313" key="4">
    <source>
        <dbReference type="EMBL" id="CAL6049438.1"/>
    </source>
</evidence>
<proteinExistence type="predicted"/>
<sequence length="217" mass="25528">MAIFSLRDQIFLSLPFALGITLVWVGQTLQALLWRLCGYLHHSFFVKLIKDFPVVVSAFELNITVRQGGKAVGTGFLDIDFAMFFAPLDYFLYKLCLTGTYHVAYLFINRLEINSEFFQEFSQLLMMVRFLPIMIVVFTDFSGLISLSEDSFKEVCKYINIYQYIKIQQFTYIYSYFKIVQRYIKILIDASIQISVIHYQLQDIYIQDIYINYSLNL</sequence>
<evidence type="ECO:0000256" key="1">
    <source>
        <dbReference type="SAM" id="Phobius"/>
    </source>
</evidence>
<organism evidence="2">
    <name type="scientific">Hexamita inflata</name>
    <dbReference type="NCBI Taxonomy" id="28002"/>
    <lineage>
        <taxon>Eukaryota</taxon>
        <taxon>Metamonada</taxon>
        <taxon>Diplomonadida</taxon>
        <taxon>Hexamitidae</taxon>
        <taxon>Hexamitinae</taxon>
        <taxon>Hexamita</taxon>
    </lineage>
</organism>
<keyword evidence="1" id="KW-0812">Transmembrane</keyword>
<dbReference type="EMBL" id="CAXDID020000358">
    <property type="protein sequence ID" value="CAL6081926.1"/>
    <property type="molecule type" value="Genomic_DNA"/>
</dbReference>
<keyword evidence="6" id="KW-1185">Reference proteome</keyword>
<dbReference type="AlphaFoldDB" id="A0AA86NHB9"/>
<evidence type="ECO:0000313" key="5">
    <source>
        <dbReference type="EMBL" id="CAL6081926.1"/>
    </source>
</evidence>
<feature type="transmembrane region" description="Helical" evidence="1">
    <location>
        <begin position="128"/>
        <end position="147"/>
    </location>
</feature>
<name>A0AA86NHB9_9EUKA</name>
<reference evidence="4 6" key="2">
    <citation type="submission" date="2024-07" db="EMBL/GenBank/DDBJ databases">
        <authorList>
            <person name="Akdeniz Z."/>
        </authorList>
    </citation>
    <scope>NUCLEOTIDE SEQUENCE [LARGE SCALE GENOMIC DNA]</scope>
</reference>
<dbReference type="EMBL" id="CATOUU010000879">
    <property type="protein sequence ID" value="CAI9956805.1"/>
    <property type="molecule type" value="Genomic_DNA"/>
</dbReference>
<evidence type="ECO:0000313" key="6">
    <source>
        <dbReference type="Proteomes" id="UP001642409"/>
    </source>
</evidence>
<protein>
    <submittedName>
        <fullName evidence="4">Hypothetical_protein</fullName>
    </submittedName>
</protein>
<comment type="caution">
    <text evidence="2">The sequence shown here is derived from an EMBL/GenBank/DDBJ whole genome shotgun (WGS) entry which is preliminary data.</text>
</comment>
<dbReference type="EMBL" id="CAXDID020000179">
    <property type="protein sequence ID" value="CAL6049438.1"/>
    <property type="molecule type" value="Genomic_DNA"/>
</dbReference>
<reference evidence="2" key="1">
    <citation type="submission" date="2023-06" db="EMBL/GenBank/DDBJ databases">
        <authorList>
            <person name="Kurt Z."/>
        </authorList>
    </citation>
    <scope>NUCLEOTIDE SEQUENCE</scope>
</reference>
<dbReference type="EMBL" id="CATOUU010000187">
    <property type="protein sequence ID" value="CAI9919819.1"/>
    <property type="molecule type" value="Genomic_DNA"/>
</dbReference>
<feature type="transmembrane region" description="Helical" evidence="1">
    <location>
        <begin position="12"/>
        <end position="34"/>
    </location>
</feature>
<dbReference type="Proteomes" id="UP001642409">
    <property type="component" value="Unassembled WGS sequence"/>
</dbReference>
<keyword evidence="1" id="KW-0472">Membrane</keyword>
<evidence type="ECO:0000313" key="2">
    <source>
        <dbReference type="EMBL" id="CAI9919819.1"/>
    </source>
</evidence>
<keyword evidence="1" id="KW-1133">Transmembrane helix</keyword>
<evidence type="ECO:0000313" key="3">
    <source>
        <dbReference type="EMBL" id="CAI9956805.1"/>
    </source>
</evidence>